<evidence type="ECO:0000259" key="4">
    <source>
        <dbReference type="PROSITE" id="PS51149"/>
    </source>
</evidence>
<dbReference type="eggNOG" id="COG1882">
    <property type="taxonomic scope" value="Bacteria"/>
</dbReference>
<dbReference type="Pfam" id="PF01228">
    <property type="entry name" value="Gly_radical"/>
    <property type="match status" value="1"/>
</dbReference>
<dbReference type="Proteomes" id="UP000006034">
    <property type="component" value="Unassembled WGS sequence"/>
</dbReference>
<dbReference type="PROSITE" id="PS51149">
    <property type="entry name" value="GLY_RADICAL_2"/>
    <property type="match status" value="1"/>
</dbReference>
<accession>E5Y2N4</accession>
<dbReference type="EMBL" id="ADCP02000002">
    <property type="protein sequence ID" value="EFV45703.1"/>
    <property type="molecule type" value="Genomic_DNA"/>
</dbReference>
<dbReference type="GeneID" id="78086751"/>
<feature type="modified residue" description="Glycine radical" evidence="3">
    <location>
        <position position="775"/>
    </location>
</feature>
<keyword evidence="7" id="KW-1185">Reference proteome</keyword>
<evidence type="ECO:0000313" key="6">
    <source>
        <dbReference type="EMBL" id="EFV45703.1"/>
    </source>
</evidence>
<dbReference type="AlphaFoldDB" id="E5Y2N4"/>
<dbReference type="OrthoDB" id="9803969at2"/>
<gene>
    <name evidence="6" type="ORF">HMPREF0179_00477</name>
</gene>
<dbReference type="RefSeq" id="WP_005024665.1">
    <property type="nucleotide sequence ID" value="NZ_KE150239.1"/>
</dbReference>
<dbReference type="PANTHER" id="PTHR43641">
    <property type="entry name" value="FORMATE ACETYLTRANSFERASE 3-RELATED"/>
    <property type="match status" value="1"/>
</dbReference>
<feature type="domain" description="Glycine radical" evidence="4">
    <location>
        <begin position="679"/>
        <end position="799"/>
    </location>
</feature>
<sequence length="799" mass="89408">MIDTTQGMAQPERARFLKERFLSRRPSICLEGALAKTRAFRETEGEALIVRRAKGFRRHCETKTIVIDPRELIVGHPGCRSRSAVICPELSNTWLCREFDRMPVRDQDPYDVTEEQKRLYREEIYPYWVGKTLRERWNGQAPKDLLELIAVGGVIDNDIKIECAPGETTPEFPDHLLPKGFKGIQDEAQALLDAVDLTVPANYEKRDFWQATVIVNEGLRILCRRHAEAAEALAARESDPIRKAELLNIASDCAFLADNPPATFRQALQQIHFLFMGLYMESNAGGYSPGRMDQYLYPYYLRDRAEGILDDATALELIECFWIKSNDAVWYWDEAGIKHYAGYCSFQNVCLGGLDRETGQDGVNELTYLMLKATIDLQMVQPSVSVRLSKKNPEDYSLKIAELVRTGSGFPAIYNEEVGLKMLMKKGVPLEKAWDWSCIGCVEPLMPGKTSQWSSAGHYNLAAAVEFALTNGVHRKSGKRIGLETGNPEAFATYEVFKAAVYAQLDRLIRQFSISQNLIERLQQQFFPNPLISMSILDCVENGRDLMHGGARYNVGPGMNGNGVADFADSLVAVKKLVYDEKRLPMHTLLEALAADFQGYEAVERMLAEDAPKWGNDDPDVDAVVMELCDFIIKIHAELKGILGNPKMPALYPVSSNVPQGLSIGALPSGRRAGKPLADGCSPSQGCDRFGPTAILRSLDKMPHACLDGGTLLNLWLTPAVVQGEEGGHRLSAFLRAFLDMDIFHIQFNVVGQDILRCAQERPEEYRSLLVRVAGYSAYFVELSREVQDDILSRTVNTL</sequence>
<dbReference type="HOGENOM" id="CLU_009096_0_1_7"/>
<name>E5Y2N4_BILW3</name>
<protein>
    <submittedName>
        <fullName evidence="6">PFL2/glycerol dehydratase family glycyl radical enzyme</fullName>
    </submittedName>
</protein>
<keyword evidence="1 3" id="KW-0556">Organic radical</keyword>
<dbReference type="InterPro" id="IPR001150">
    <property type="entry name" value="Gly_radical"/>
</dbReference>
<reference evidence="6 7" key="1">
    <citation type="submission" date="2010-10" db="EMBL/GenBank/DDBJ databases">
        <authorList>
            <consortium name="The Broad Institute Genome Sequencing Platform"/>
            <person name="Ward D."/>
            <person name="Earl A."/>
            <person name="Feldgarden M."/>
            <person name="Young S.K."/>
            <person name="Gargeya S."/>
            <person name="Zeng Q."/>
            <person name="Alvarado L."/>
            <person name="Berlin A."/>
            <person name="Bochicchio J."/>
            <person name="Chapman S.B."/>
            <person name="Chen Z."/>
            <person name="Freedman E."/>
            <person name="Gellesch M."/>
            <person name="Goldberg J."/>
            <person name="Griggs A."/>
            <person name="Gujja S."/>
            <person name="Heilman E."/>
            <person name="Heiman D."/>
            <person name="Howarth C."/>
            <person name="Mehta T."/>
            <person name="Neiman D."/>
            <person name="Pearson M."/>
            <person name="Roberts A."/>
            <person name="Saif S."/>
            <person name="Shea T."/>
            <person name="Shenoy N."/>
            <person name="Sisk P."/>
            <person name="Stolte C."/>
            <person name="Sykes S."/>
            <person name="White J."/>
            <person name="Yandava C."/>
            <person name="Allen-Vercoe E."/>
            <person name="Sibley C."/>
            <person name="Ambrose C.E."/>
            <person name="Strauss J."/>
            <person name="Daigneault M."/>
            <person name="Haas B."/>
            <person name="Nusbaum C."/>
            <person name="Birren B."/>
        </authorList>
    </citation>
    <scope>NUCLEOTIDE SEQUENCE [LARGE SCALE GENOMIC DNA]</scope>
    <source>
        <strain evidence="6 7">3_1_6</strain>
    </source>
</reference>
<evidence type="ECO:0000256" key="2">
    <source>
        <dbReference type="ARBA" id="ARBA00023239"/>
    </source>
</evidence>
<dbReference type="GO" id="GO:0005829">
    <property type="term" value="C:cytosol"/>
    <property type="evidence" value="ECO:0007669"/>
    <property type="project" value="TreeGrafter"/>
</dbReference>
<dbReference type="Pfam" id="PF02901">
    <property type="entry name" value="PFL-like"/>
    <property type="match status" value="1"/>
</dbReference>
<dbReference type="InterPro" id="IPR051215">
    <property type="entry name" value="GRE"/>
</dbReference>
<dbReference type="PROSITE" id="PS51554">
    <property type="entry name" value="PFL"/>
    <property type="match status" value="1"/>
</dbReference>
<dbReference type="InterPro" id="IPR004184">
    <property type="entry name" value="PFL_dom"/>
</dbReference>
<feature type="domain" description="PFL" evidence="5">
    <location>
        <begin position="12"/>
        <end position="672"/>
    </location>
</feature>
<evidence type="ECO:0000313" key="7">
    <source>
        <dbReference type="Proteomes" id="UP000006034"/>
    </source>
</evidence>
<proteinExistence type="predicted"/>
<dbReference type="STRING" id="563192.HMPREF0179_00477"/>
<evidence type="ECO:0000256" key="1">
    <source>
        <dbReference type="ARBA" id="ARBA00022818"/>
    </source>
</evidence>
<reference evidence="6 7" key="2">
    <citation type="submission" date="2013-04" db="EMBL/GenBank/DDBJ databases">
        <title>The Genome Sequence of Bilophila wadsworthia 3_1_6.</title>
        <authorList>
            <consortium name="The Broad Institute Genomics Platform"/>
            <person name="Earl A."/>
            <person name="Ward D."/>
            <person name="Feldgarden M."/>
            <person name="Gevers D."/>
            <person name="Sibley C."/>
            <person name="Strauss J."/>
            <person name="Allen-Vercoe E."/>
            <person name="Walker B."/>
            <person name="Young S."/>
            <person name="Zeng Q."/>
            <person name="Gargeya S."/>
            <person name="Fitzgerald M."/>
            <person name="Haas B."/>
            <person name="Abouelleil A."/>
            <person name="Allen A.W."/>
            <person name="Alvarado L."/>
            <person name="Arachchi H.M."/>
            <person name="Berlin A.M."/>
            <person name="Chapman S.B."/>
            <person name="Gainer-Dewar J."/>
            <person name="Goldberg J."/>
            <person name="Griggs A."/>
            <person name="Gujja S."/>
            <person name="Hansen M."/>
            <person name="Howarth C."/>
            <person name="Imamovic A."/>
            <person name="Ireland A."/>
            <person name="Larimer J."/>
            <person name="McCowan C."/>
            <person name="Murphy C."/>
            <person name="Pearson M."/>
            <person name="Poon T.W."/>
            <person name="Priest M."/>
            <person name="Roberts A."/>
            <person name="Saif S."/>
            <person name="Shea T."/>
            <person name="Sisk P."/>
            <person name="Sykes S."/>
            <person name="Wortman J."/>
            <person name="Nusbaum C."/>
            <person name="Birren B."/>
        </authorList>
    </citation>
    <scope>NUCLEOTIDE SEQUENCE [LARGE SCALE GENOMIC DNA]</scope>
    <source>
        <strain evidence="6 7">3_1_6</strain>
    </source>
</reference>
<organism evidence="6 7">
    <name type="scientific">Bilophila wadsworthia (strain 3_1_6)</name>
    <dbReference type="NCBI Taxonomy" id="563192"/>
    <lineage>
        <taxon>Bacteria</taxon>
        <taxon>Pseudomonadati</taxon>
        <taxon>Thermodesulfobacteriota</taxon>
        <taxon>Desulfovibrionia</taxon>
        <taxon>Desulfovibrionales</taxon>
        <taxon>Desulfovibrionaceae</taxon>
        <taxon>Bilophila</taxon>
    </lineage>
</organism>
<dbReference type="GO" id="GO:0016829">
    <property type="term" value="F:lyase activity"/>
    <property type="evidence" value="ECO:0007669"/>
    <property type="project" value="UniProtKB-KW"/>
</dbReference>
<dbReference type="Gene3D" id="3.20.70.20">
    <property type="match status" value="1"/>
</dbReference>
<dbReference type="SUPFAM" id="SSF51998">
    <property type="entry name" value="PFL-like glycyl radical enzymes"/>
    <property type="match status" value="1"/>
</dbReference>
<dbReference type="PANTHER" id="PTHR43641:SF2">
    <property type="entry name" value="DEHYDRATASE YBIW-RELATED"/>
    <property type="match status" value="1"/>
</dbReference>
<keyword evidence="2" id="KW-0456">Lyase</keyword>
<evidence type="ECO:0000256" key="3">
    <source>
        <dbReference type="PROSITE-ProRule" id="PRU00493"/>
    </source>
</evidence>
<comment type="caution">
    <text evidence="6">The sequence shown here is derived from an EMBL/GenBank/DDBJ whole genome shotgun (WGS) entry which is preliminary data.</text>
</comment>
<evidence type="ECO:0000259" key="5">
    <source>
        <dbReference type="PROSITE" id="PS51554"/>
    </source>
</evidence>